<organism evidence="2 3">
    <name type="scientific">Sanguibacter gelidistatuariae</name>
    <dbReference type="NCBI Taxonomy" id="1814289"/>
    <lineage>
        <taxon>Bacteria</taxon>
        <taxon>Bacillati</taxon>
        <taxon>Actinomycetota</taxon>
        <taxon>Actinomycetes</taxon>
        <taxon>Micrococcales</taxon>
        <taxon>Sanguibacteraceae</taxon>
        <taxon>Sanguibacter</taxon>
    </lineage>
</organism>
<dbReference type="Pfam" id="PF11349">
    <property type="entry name" value="DUF3151"/>
    <property type="match status" value="1"/>
</dbReference>
<dbReference type="AlphaFoldDB" id="A0A1G6HCV0"/>
<sequence length="164" mass="16902">MSHAPHSSAPVPTNPPVGGANLPGGSANLLGGIAPTRLGADHPDVAARADVAGGRAVADVARDYPSSSYVWAVLAEGALDRGDEVTAYAFARTGYHRGLDSLRKAGWRGQGPIPVDHEANQGFLRALLALAEAAEIIGEEDEAARCQTFLRDSGVAPDDVAALR</sequence>
<accession>A0A1G6HCV0</accession>
<dbReference type="InterPro" id="IPR014487">
    <property type="entry name" value="DUF3151"/>
</dbReference>
<evidence type="ECO:0008006" key="4">
    <source>
        <dbReference type="Google" id="ProtNLM"/>
    </source>
</evidence>
<evidence type="ECO:0000256" key="1">
    <source>
        <dbReference type="SAM" id="MobiDB-lite"/>
    </source>
</evidence>
<dbReference type="STRING" id="1814289.SAMN05216410_0931"/>
<keyword evidence="3" id="KW-1185">Reference proteome</keyword>
<protein>
    <recommendedName>
        <fullName evidence="4">DUF3151 domain-containing protein</fullName>
    </recommendedName>
</protein>
<dbReference type="Proteomes" id="UP000199039">
    <property type="component" value="Unassembled WGS sequence"/>
</dbReference>
<feature type="region of interest" description="Disordered" evidence="1">
    <location>
        <begin position="1"/>
        <end position="23"/>
    </location>
</feature>
<evidence type="ECO:0000313" key="3">
    <source>
        <dbReference type="Proteomes" id="UP000199039"/>
    </source>
</evidence>
<proteinExistence type="predicted"/>
<reference evidence="2 3" key="1">
    <citation type="submission" date="2016-09" db="EMBL/GenBank/DDBJ databases">
        <authorList>
            <person name="Capua I."/>
            <person name="De Benedictis P."/>
            <person name="Joannis T."/>
            <person name="Lombin L.H."/>
            <person name="Cattoli G."/>
        </authorList>
    </citation>
    <scope>NUCLEOTIDE SEQUENCE [LARGE SCALE GENOMIC DNA]</scope>
    <source>
        <strain evidence="2 3">ISLP-3</strain>
    </source>
</reference>
<name>A0A1G6HCV0_9MICO</name>
<gene>
    <name evidence="2" type="ORF">SAMN05216410_0931</name>
</gene>
<evidence type="ECO:0000313" key="2">
    <source>
        <dbReference type="EMBL" id="SDB92090.1"/>
    </source>
</evidence>
<dbReference type="EMBL" id="FMYH01000001">
    <property type="protein sequence ID" value="SDB92090.1"/>
    <property type="molecule type" value="Genomic_DNA"/>
</dbReference>
<dbReference type="OrthoDB" id="3826919at2"/>
<dbReference type="RefSeq" id="WP_093181121.1">
    <property type="nucleotide sequence ID" value="NZ_FMYH01000001.1"/>
</dbReference>